<dbReference type="OrthoDB" id="9802667at2"/>
<dbReference type="Pfam" id="PF01081">
    <property type="entry name" value="Aldolase"/>
    <property type="match status" value="1"/>
</dbReference>
<organism evidence="6 7">
    <name type="scientific">Treponema porcinum</name>
    <dbReference type="NCBI Taxonomy" id="261392"/>
    <lineage>
        <taxon>Bacteria</taxon>
        <taxon>Pseudomonadati</taxon>
        <taxon>Spirochaetota</taxon>
        <taxon>Spirochaetia</taxon>
        <taxon>Spirochaetales</taxon>
        <taxon>Treponemataceae</taxon>
        <taxon>Treponema</taxon>
    </lineage>
</organism>
<keyword evidence="4" id="KW-0456">Lyase</keyword>
<dbReference type="AlphaFoldDB" id="A0A1T4LN19"/>
<name>A0A1T4LN19_TREPO</name>
<dbReference type="InterPro" id="IPR000887">
    <property type="entry name" value="Aldlse_KDPG_KHG"/>
</dbReference>
<dbReference type="Proteomes" id="UP000190423">
    <property type="component" value="Unassembled WGS sequence"/>
</dbReference>
<dbReference type="RefSeq" id="WP_078933547.1">
    <property type="nucleotide sequence ID" value="NZ_FUWG01000012.1"/>
</dbReference>
<keyword evidence="5" id="KW-0119">Carbohydrate metabolism</keyword>
<protein>
    <submittedName>
        <fullName evidence="6">2-dehydro-3-deoxyphosphogluconate aldolase / (4S)-4-hydroxy-2-oxoglutarate aldolase</fullName>
    </submittedName>
</protein>
<evidence type="ECO:0000313" key="6">
    <source>
        <dbReference type="EMBL" id="SJZ56007.1"/>
    </source>
</evidence>
<dbReference type="EMBL" id="FUWG01000012">
    <property type="protein sequence ID" value="SJZ56007.1"/>
    <property type="molecule type" value="Genomic_DNA"/>
</dbReference>
<dbReference type="PANTHER" id="PTHR30246">
    <property type="entry name" value="2-KETO-3-DEOXY-6-PHOSPHOGLUCONATE ALDOLASE"/>
    <property type="match status" value="1"/>
</dbReference>
<dbReference type="CDD" id="cd00452">
    <property type="entry name" value="KDPG_aldolase"/>
    <property type="match status" value="1"/>
</dbReference>
<dbReference type="STRING" id="261392.SAMN02745149_01644"/>
<comment type="pathway">
    <text evidence="1">Carbohydrate acid metabolism.</text>
</comment>
<dbReference type="SUPFAM" id="SSF51569">
    <property type="entry name" value="Aldolase"/>
    <property type="match status" value="1"/>
</dbReference>
<evidence type="ECO:0000256" key="2">
    <source>
        <dbReference type="ARBA" id="ARBA00006906"/>
    </source>
</evidence>
<dbReference type="InterPro" id="IPR013785">
    <property type="entry name" value="Aldolase_TIM"/>
</dbReference>
<keyword evidence="7" id="KW-1185">Reference proteome</keyword>
<dbReference type="PANTHER" id="PTHR30246:SF1">
    <property type="entry name" value="2-DEHYDRO-3-DEOXY-6-PHOSPHOGALACTONATE ALDOLASE-RELATED"/>
    <property type="match status" value="1"/>
</dbReference>
<proteinExistence type="inferred from homology"/>
<evidence type="ECO:0000256" key="3">
    <source>
        <dbReference type="ARBA" id="ARBA00011233"/>
    </source>
</evidence>
<sequence length="192" mass="20604">MNRKQIECDKKIAQAGGIAVLSAVTPEEAVLKAGKLLSAGIRALEIPYRGKDFFDAADACIRAVRREVPEMLVGAATVINPVIARRAVKAGAQFILSPGFNPRTVRYCLRHSIPVYPGVATSSEIERALEFGLSTLKYFPAEALGGVKMLSALAGPFPQVRFIVSGGLNAQNAEEYKKCRNVAVVSGSWLSK</sequence>
<gene>
    <name evidence="6" type="ORF">SAMN02745149_01644</name>
</gene>
<dbReference type="GO" id="GO:0016829">
    <property type="term" value="F:lyase activity"/>
    <property type="evidence" value="ECO:0007669"/>
    <property type="project" value="UniProtKB-KW"/>
</dbReference>
<accession>A0A1T4LN19</accession>
<evidence type="ECO:0000256" key="1">
    <source>
        <dbReference type="ARBA" id="ARBA00004761"/>
    </source>
</evidence>
<evidence type="ECO:0000313" key="7">
    <source>
        <dbReference type="Proteomes" id="UP000190423"/>
    </source>
</evidence>
<dbReference type="GeneID" id="78316928"/>
<comment type="subunit">
    <text evidence="3">Homotrimer.</text>
</comment>
<reference evidence="6 7" key="1">
    <citation type="submission" date="2017-02" db="EMBL/GenBank/DDBJ databases">
        <authorList>
            <person name="Peterson S.W."/>
        </authorList>
    </citation>
    <scope>NUCLEOTIDE SEQUENCE [LARGE SCALE GENOMIC DNA]</scope>
    <source>
        <strain evidence="6 7">ATCC BAA-908</strain>
    </source>
</reference>
<dbReference type="NCBIfam" id="TIGR01182">
    <property type="entry name" value="eda"/>
    <property type="match status" value="1"/>
</dbReference>
<dbReference type="Gene3D" id="3.20.20.70">
    <property type="entry name" value="Aldolase class I"/>
    <property type="match status" value="1"/>
</dbReference>
<evidence type="ECO:0000256" key="4">
    <source>
        <dbReference type="ARBA" id="ARBA00023239"/>
    </source>
</evidence>
<comment type="similarity">
    <text evidence="2">Belongs to the KHG/KDPG aldolase family.</text>
</comment>
<evidence type="ECO:0000256" key="5">
    <source>
        <dbReference type="ARBA" id="ARBA00023277"/>
    </source>
</evidence>